<proteinExistence type="predicted"/>
<feature type="transmembrane region" description="Helical" evidence="1">
    <location>
        <begin position="57"/>
        <end position="76"/>
    </location>
</feature>
<evidence type="ECO:0000256" key="1">
    <source>
        <dbReference type="SAM" id="Phobius"/>
    </source>
</evidence>
<dbReference type="EMBL" id="QOQW01000003">
    <property type="protein sequence ID" value="RCK81049.1"/>
    <property type="molecule type" value="Genomic_DNA"/>
</dbReference>
<dbReference type="AlphaFoldDB" id="A0A367ZTL6"/>
<reference evidence="2 3" key="1">
    <citation type="submission" date="2018-05" db="EMBL/GenBank/DDBJ databases">
        <title>A metagenomic window into the 2 km-deep terrestrial subsurface aquifer revealed taxonomically and functionally diverse microbial community comprising novel uncultured bacterial lineages.</title>
        <authorList>
            <person name="Kadnikov V.V."/>
            <person name="Mardanov A.V."/>
            <person name="Beletsky A.V."/>
            <person name="Banks D."/>
            <person name="Pimenov N.V."/>
            <person name="Frank Y.A."/>
            <person name="Karnachuk O.V."/>
            <person name="Ravin N.V."/>
        </authorList>
    </citation>
    <scope>NUCLEOTIDE SEQUENCE [LARGE SCALE GENOMIC DNA]</scope>
    <source>
        <strain evidence="2">BY5</strain>
    </source>
</reference>
<organism evidence="2 3">
    <name type="scientific">Candidatus Ozemobacter sibiricus</name>
    <dbReference type="NCBI Taxonomy" id="2268124"/>
    <lineage>
        <taxon>Bacteria</taxon>
        <taxon>Candidatus Ozemobacteria</taxon>
        <taxon>Candidatus Ozemobacterales</taxon>
        <taxon>Candidatus Ozemobacteraceae</taxon>
        <taxon>Candidatus Ozemobacter</taxon>
    </lineage>
</organism>
<accession>A0A367ZTL6</accession>
<keyword evidence="1" id="KW-1133">Transmembrane helix</keyword>
<gene>
    <name evidence="2" type="ORF">OZSIB_2426</name>
</gene>
<dbReference type="Proteomes" id="UP000252355">
    <property type="component" value="Unassembled WGS sequence"/>
</dbReference>
<feature type="transmembrane region" description="Helical" evidence="1">
    <location>
        <begin position="96"/>
        <end position="120"/>
    </location>
</feature>
<evidence type="ECO:0000313" key="3">
    <source>
        <dbReference type="Proteomes" id="UP000252355"/>
    </source>
</evidence>
<protein>
    <submittedName>
        <fullName evidence="2">Uncharacterized protein</fullName>
    </submittedName>
</protein>
<comment type="caution">
    <text evidence="2">The sequence shown here is derived from an EMBL/GenBank/DDBJ whole genome shotgun (WGS) entry which is preliminary data.</text>
</comment>
<name>A0A367ZTL6_9BACT</name>
<evidence type="ECO:0000313" key="2">
    <source>
        <dbReference type="EMBL" id="RCK81049.1"/>
    </source>
</evidence>
<keyword evidence="1" id="KW-0812">Transmembrane</keyword>
<keyword evidence="1" id="KW-0472">Membrane</keyword>
<sequence length="136" mass="15042">MDVRREPPIRTLTMHHPFFPLIQKGRQTRATAWQRAMQTGSLPAPGQAPPAPLGRTLALGLVVSAIFTLLVLGLAWSWNPMHLFHTPDGSAVWSEILPLGAIVFLLTFLLWLPVSFLLTLTGPRPHDPNQLTTPDL</sequence>